<protein>
    <recommendedName>
        <fullName evidence="8">AGC-kinase C-terminal domain-containing protein</fullName>
    </recommendedName>
</protein>
<dbReference type="STRING" id="409849.ENSPMGP00000000087"/>
<dbReference type="InterPro" id="IPR011009">
    <property type="entry name" value="Kinase-like_dom_sf"/>
</dbReference>
<keyword evidence="7" id="KW-1185">Reference proteome</keyword>
<dbReference type="Ensembl" id="ENSPMGT00000000092.1">
    <property type="protein sequence ID" value="ENSPMGP00000000087.1"/>
    <property type="gene ID" value="ENSPMGG00000000097.1"/>
</dbReference>
<evidence type="ECO:0000313" key="7">
    <source>
        <dbReference type="Proteomes" id="UP000261520"/>
    </source>
</evidence>
<dbReference type="PANTHER" id="PTHR24353">
    <property type="entry name" value="CYCLIC NUCLEOTIDE-DEPENDENT PROTEIN KINASE"/>
    <property type="match status" value="1"/>
</dbReference>
<evidence type="ECO:0000313" key="6">
    <source>
        <dbReference type="Ensembl" id="ENSPMGP00000000087.1"/>
    </source>
</evidence>
<proteinExistence type="predicted"/>
<evidence type="ECO:0000256" key="3">
    <source>
        <dbReference type="ARBA" id="ARBA00022741"/>
    </source>
</evidence>
<dbReference type="SUPFAM" id="SSF56112">
    <property type="entry name" value="Protein kinase-like (PK-like)"/>
    <property type="match status" value="1"/>
</dbReference>
<sequence>MKTYNIILRGIDMVEFPKKITKSAANLIKRLCRDNPSERLGNQKNGIKDIQKHKWFEGFNWEGLRPLCRGHNFDYFPEDAEEPPADEESGWDIEF</sequence>
<dbReference type="PANTHER" id="PTHR24353:SF68">
    <property type="match status" value="1"/>
</dbReference>
<evidence type="ECO:0008006" key="8">
    <source>
        <dbReference type="Google" id="ProtNLM"/>
    </source>
</evidence>
<dbReference type="GO" id="GO:0004674">
    <property type="term" value="F:protein serine/threonine kinase activity"/>
    <property type="evidence" value="ECO:0007669"/>
    <property type="project" value="UniProtKB-KW"/>
</dbReference>
<keyword evidence="4" id="KW-0418">Kinase</keyword>
<evidence type="ECO:0000256" key="5">
    <source>
        <dbReference type="ARBA" id="ARBA00022840"/>
    </source>
</evidence>
<reference evidence="6" key="1">
    <citation type="submission" date="2025-08" db="UniProtKB">
        <authorList>
            <consortium name="Ensembl"/>
        </authorList>
    </citation>
    <scope>IDENTIFICATION</scope>
</reference>
<evidence type="ECO:0000256" key="1">
    <source>
        <dbReference type="ARBA" id="ARBA00022527"/>
    </source>
</evidence>
<reference evidence="6" key="2">
    <citation type="submission" date="2025-09" db="UniProtKB">
        <authorList>
            <consortium name="Ensembl"/>
        </authorList>
    </citation>
    <scope>IDENTIFICATION</scope>
</reference>
<name>A0A3B3Z661_9GOBI</name>
<evidence type="ECO:0000256" key="4">
    <source>
        <dbReference type="ARBA" id="ARBA00022777"/>
    </source>
</evidence>
<keyword evidence="3" id="KW-0547">Nucleotide-binding</keyword>
<dbReference type="Gene3D" id="1.10.510.10">
    <property type="entry name" value="Transferase(Phosphotransferase) domain 1"/>
    <property type="match status" value="1"/>
</dbReference>
<evidence type="ECO:0000256" key="2">
    <source>
        <dbReference type="ARBA" id="ARBA00022679"/>
    </source>
</evidence>
<keyword evidence="5" id="KW-0067">ATP-binding</keyword>
<keyword evidence="2" id="KW-0808">Transferase</keyword>
<accession>A0A3B3Z661</accession>
<dbReference type="AlphaFoldDB" id="A0A3B3Z661"/>
<dbReference type="Proteomes" id="UP000261520">
    <property type="component" value="Unplaced"/>
</dbReference>
<dbReference type="GO" id="GO:0005524">
    <property type="term" value="F:ATP binding"/>
    <property type="evidence" value="ECO:0007669"/>
    <property type="project" value="UniProtKB-KW"/>
</dbReference>
<organism evidence="6 7">
    <name type="scientific">Periophthalmus magnuspinnatus</name>
    <dbReference type="NCBI Taxonomy" id="409849"/>
    <lineage>
        <taxon>Eukaryota</taxon>
        <taxon>Metazoa</taxon>
        <taxon>Chordata</taxon>
        <taxon>Craniata</taxon>
        <taxon>Vertebrata</taxon>
        <taxon>Euteleostomi</taxon>
        <taxon>Actinopterygii</taxon>
        <taxon>Neopterygii</taxon>
        <taxon>Teleostei</taxon>
        <taxon>Neoteleostei</taxon>
        <taxon>Acanthomorphata</taxon>
        <taxon>Gobiaria</taxon>
        <taxon>Gobiiformes</taxon>
        <taxon>Gobioidei</taxon>
        <taxon>Gobiidae</taxon>
        <taxon>Oxudercinae</taxon>
        <taxon>Periophthalmus</taxon>
    </lineage>
</organism>
<keyword evidence="1" id="KW-0723">Serine/threonine-protein kinase</keyword>